<dbReference type="Gene3D" id="1.10.150.240">
    <property type="entry name" value="Putative phosphatase, domain 2"/>
    <property type="match status" value="1"/>
</dbReference>
<dbReference type="InterPro" id="IPR023214">
    <property type="entry name" value="HAD_sf"/>
</dbReference>
<dbReference type="Gene3D" id="3.40.50.1000">
    <property type="entry name" value="HAD superfamily/HAD-like"/>
    <property type="match status" value="1"/>
</dbReference>
<proteinExistence type="predicted"/>
<dbReference type="InterPro" id="IPR023198">
    <property type="entry name" value="PGP-like_dom2"/>
</dbReference>
<organism evidence="1 2">
    <name type="scientific">Podospora fimiseda</name>
    <dbReference type="NCBI Taxonomy" id="252190"/>
    <lineage>
        <taxon>Eukaryota</taxon>
        <taxon>Fungi</taxon>
        <taxon>Dikarya</taxon>
        <taxon>Ascomycota</taxon>
        <taxon>Pezizomycotina</taxon>
        <taxon>Sordariomycetes</taxon>
        <taxon>Sordariomycetidae</taxon>
        <taxon>Sordariales</taxon>
        <taxon>Podosporaceae</taxon>
        <taxon>Podospora</taxon>
    </lineage>
</organism>
<dbReference type="PANTHER" id="PTHR43434:SF1">
    <property type="entry name" value="PHOSPHOGLYCOLATE PHOSPHATASE"/>
    <property type="match status" value="1"/>
</dbReference>
<reference evidence="1" key="1">
    <citation type="journal article" date="2023" name="Mol. Phylogenet. Evol.">
        <title>Genome-scale phylogeny and comparative genomics of the fungal order Sordariales.</title>
        <authorList>
            <person name="Hensen N."/>
            <person name="Bonometti L."/>
            <person name="Westerberg I."/>
            <person name="Brannstrom I.O."/>
            <person name="Guillou S."/>
            <person name="Cros-Aarteil S."/>
            <person name="Calhoun S."/>
            <person name="Haridas S."/>
            <person name="Kuo A."/>
            <person name="Mondo S."/>
            <person name="Pangilinan J."/>
            <person name="Riley R."/>
            <person name="LaButti K."/>
            <person name="Andreopoulos B."/>
            <person name="Lipzen A."/>
            <person name="Chen C."/>
            <person name="Yan M."/>
            <person name="Daum C."/>
            <person name="Ng V."/>
            <person name="Clum A."/>
            <person name="Steindorff A."/>
            <person name="Ohm R.A."/>
            <person name="Martin F."/>
            <person name="Silar P."/>
            <person name="Natvig D.O."/>
            <person name="Lalanne C."/>
            <person name="Gautier V."/>
            <person name="Ament-Velasquez S.L."/>
            <person name="Kruys A."/>
            <person name="Hutchinson M.I."/>
            <person name="Powell A.J."/>
            <person name="Barry K."/>
            <person name="Miller A.N."/>
            <person name="Grigoriev I.V."/>
            <person name="Debuchy R."/>
            <person name="Gladieux P."/>
            <person name="Hiltunen Thoren M."/>
            <person name="Johannesson H."/>
        </authorList>
    </citation>
    <scope>NUCLEOTIDE SEQUENCE</scope>
    <source>
        <strain evidence="1">CBS 990.96</strain>
    </source>
</reference>
<evidence type="ECO:0000313" key="1">
    <source>
        <dbReference type="EMBL" id="KAK4230325.1"/>
    </source>
</evidence>
<protein>
    <submittedName>
        <fullName evidence="1">HAD-like domain-containing protein</fullName>
    </submittedName>
</protein>
<dbReference type="InterPro" id="IPR036412">
    <property type="entry name" value="HAD-like_sf"/>
</dbReference>
<reference evidence="1" key="2">
    <citation type="submission" date="2023-05" db="EMBL/GenBank/DDBJ databases">
        <authorList>
            <consortium name="Lawrence Berkeley National Laboratory"/>
            <person name="Steindorff A."/>
            <person name="Hensen N."/>
            <person name="Bonometti L."/>
            <person name="Westerberg I."/>
            <person name="Brannstrom I.O."/>
            <person name="Guillou S."/>
            <person name="Cros-Aarteil S."/>
            <person name="Calhoun S."/>
            <person name="Haridas S."/>
            <person name="Kuo A."/>
            <person name="Mondo S."/>
            <person name="Pangilinan J."/>
            <person name="Riley R."/>
            <person name="Labutti K."/>
            <person name="Andreopoulos B."/>
            <person name="Lipzen A."/>
            <person name="Chen C."/>
            <person name="Yanf M."/>
            <person name="Daum C."/>
            <person name="Ng V."/>
            <person name="Clum A."/>
            <person name="Ohm R."/>
            <person name="Martin F."/>
            <person name="Silar P."/>
            <person name="Natvig D."/>
            <person name="Lalanne C."/>
            <person name="Gautier V."/>
            <person name="Ament-Velasquez S.L."/>
            <person name="Kruys A."/>
            <person name="Hutchinson M.I."/>
            <person name="Powell A.J."/>
            <person name="Barry K."/>
            <person name="Miller A.N."/>
            <person name="Grigoriev I.V."/>
            <person name="Debuchy R."/>
            <person name="Gladieux P."/>
            <person name="Thoren M.H."/>
            <person name="Johannesson H."/>
        </authorList>
    </citation>
    <scope>NUCLEOTIDE SEQUENCE</scope>
    <source>
        <strain evidence="1">CBS 990.96</strain>
    </source>
</reference>
<dbReference type="Proteomes" id="UP001301958">
    <property type="component" value="Unassembled WGS sequence"/>
</dbReference>
<dbReference type="InterPro" id="IPR050155">
    <property type="entry name" value="HAD-like_hydrolase_sf"/>
</dbReference>
<dbReference type="PANTHER" id="PTHR43434">
    <property type="entry name" value="PHOSPHOGLYCOLATE PHOSPHATASE"/>
    <property type="match status" value="1"/>
</dbReference>
<name>A0AAN7BVH6_9PEZI</name>
<sequence>MGSSIGLYEHVYLLGVPTMMATPRLFIINFENTLFDTNEAIWRSADRTFKTIYSPRVNIGLDKVFTPREVVNYVRSSDNIKSAFTAMLQKISPNKPVNAFMVNAWAVTYKQLYMADGIQYIKPLWCVYELLKTLKEAKIPTVIFANKLPKVFVMDIFKRNKMDHLIDEFMIMAETGIRSGGGVPPKPDAGSYKEYGLEMFSSSSSSSTQRGGGYYGTDDVLVVGDSEDDIRYGKAIGASICWVSNGYEDREQAERCTSLVRAVRRDKWGRDAFIVRHLAELNTFIERIVNDKAKNVW</sequence>
<dbReference type="AlphaFoldDB" id="A0AAN7BVH6"/>
<dbReference type="SUPFAM" id="SSF56784">
    <property type="entry name" value="HAD-like"/>
    <property type="match status" value="1"/>
</dbReference>
<dbReference type="InterPro" id="IPR041492">
    <property type="entry name" value="HAD_2"/>
</dbReference>
<dbReference type="EMBL" id="MU865299">
    <property type="protein sequence ID" value="KAK4230325.1"/>
    <property type="molecule type" value="Genomic_DNA"/>
</dbReference>
<accession>A0AAN7BVH6</accession>
<dbReference type="GO" id="GO:0006281">
    <property type="term" value="P:DNA repair"/>
    <property type="evidence" value="ECO:0007669"/>
    <property type="project" value="TreeGrafter"/>
</dbReference>
<gene>
    <name evidence="1" type="ORF">QBC38DRAFT_440944</name>
</gene>
<evidence type="ECO:0000313" key="2">
    <source>
        <dbReference type="Proteomes" id="UP001301958"/>
    </source>
</evidence>
<dbReference type="GO" id="GO:0008967">
    <property type="term" value="F:phosphoglycolate phosphatase activity"/>
    <property type="evidence" value="ECO:0007669"/>
    <property type="project" value="TreeGrafter"/>
</dbReference>
<dbReference type="Pfam" id="PF13419">
    <property type="entry name" value="HAD_2"/>
    <property type="match status" value="1"/>
</dbReference>
<keyword evidence="2" id="KW-1185">Reference proteome</keyword>
<comment type="caution">
    <text evidence="1">The sequence shown here is derived from an EMBL/GenBank/DDBJ whole genome shotgun (WGS) entry which is preliminary data.</text>
</comment>